<keyword evidence="3" id="KW-1185">Reference proteome</keyword>
<gene>
    <name evidence="2" type="ORF">M0R45_008356</name>
</gene>
<reference evidence="2 3" key="1">
    <citation type="journal article" date="2023" name="G3 (Bethesda)">
        <title>A chromosome-length genome assembly and annotation of blackberry (Rubus argutus, cv. 'Hillquist').</title>
        <authorList>
            <person name="Bruna T."/>
            <person name="Aryal R."/>
            <person name="Dudchenko O."/>
            <person name="Sargent D.J."/>
            <person name="Mead D."/>
            <person name="Buti M."/>
            <person name="Cavallini A."/>
            <person name="Hytonen T."/>
            <person name="Andres J."/>
            <person name="Pham M."/>
            <person name="Weisz D."/>
            <person name="Mascagni F."/>
            <person name="Usai G."/>
            <person name="Natali L."/>
            <person name="Bassil N."/>
            <person name="Fernandez G.E."/>
            <person name="Lomsadze A."/>
            <person name="Armour M."/>
            <person name="Olukolu B."/>
            <person name="Poorten T."/>
            <person name="Britton C."/>
            <person name="Davik J."/>
            <person name="Ashrafi H."/>
            <person name="Aiden E.L."/>
            <person name="Borodovsky M."/>
            <person name="Worthington M."/>
        </authorList>
    </citation>
    <scope>NUCLEOTIDE SEQUENCE [LARGE SCALE GENOMIC DNA]</scope>
    <source>
        <strain evidence="2">PI 553951</strain>
    </source>
</reference>
<dbReference type="Proteomes" id="UP001457282">
    <property type="component" value="Unassembled WGS sequence"/>
</dbReference>
<accession>A0AAW1Y3U2</accession>
<organism evidence="2 3">
    <name type="scientific">Rubus argutus</name>
    <name type="common">Southern blackberry</name>
    <dbReference type="NCBI Taxonomy" id="59490"/>
    <lineage>
        <taxon>Eukaryota</taxon>
        <taxon>Viridiplantae</taxon>
        <taxon>Streptophyta</taxon>
        <taxon>Embryophyta</taxon>
        <taxon>Tracheophyta</taxon>
        <taxon>Spermatophyta</taxon>
        <taxon>Magnoliopsida</taxon>
        <taxon>eudicotyledons</taxon>
        <taxon>Gunneridae</taxon>
        <taxon>Pentapetalae</taxon>
        <taxon>rosids</taxon>
        <taxon>fabids</taxon>
        <taxon>Rosales</taxon>
        <taxon>Rosaceae</taxon>
        <taxon>Rosoideae</taxon>
        <taxon>Rosoideae incertae sedis</taxon>
        <taxon>Rubus</taxon>
    </lineage>
</organism>
<protein>
    <submittedName>
        <fullName evidence="2">Uncharacterized protein</fullName>
    </submittedName>
</protein>
<evidence type="ECO:0000256" key="1">
    <source>
        <dbReference type="SAM" id="MobiDB-lite"/>
    </source>
</evidence>
<dbReference type="EMBL" id="JBEDUW010000002">
    <property type="protein sequence ID" value="KAK9942705.1"/>
    <property type="molecule type" value="Genomic_DNA"/>
</dbReference>
<proteinExistence type="predicted"/>
<comment type="caution">
    <text evidence="2">The sequence shown here is derived from an EMBL/GenBank/DDBJ whole genome shotgun (WGS) entry which is preliminary data.</text>
</comment>
<evidence type="ECO:0000313" key="2">
    <source>
        <dbReference type="EMBL" id="KAK9942705.1"/>
    </source>
</evidence>
<dbReference type="AlphaFoldDB" id="A0AAW1Y3U2"/>
<evidence type="ECO:0000313" key="3">
    <source>
        <dbReference type="Proteomes" id="UP001457282"/>
    </source>
</evidence>
<sequence>MTLVELVPDNAASAQFAAATARAAPLPPPPPSTAATHSCASSALPAPSRPPLLTTTPHRAPQASIADIRTRSSRSHQSADVDPSSLPAGVVFTARKSDRISPLLSAPRLCLPSASLPALFLQRA</sequence>
<name>A0AAW1Y3U2_RUBAR</name>
<feature type="compositionally biased region" description="Low complexity" evidence="1">
    <location>
        <begin position="33"/>
        <end position="57"/>
    </location>
</feature>
<feature type="region of interest" description="Disordered" evidence="1">
    <location>
        <begin position="22"/>
        <end position="88"/>
    </location>
</feature>